<evidence type="ECO:0000256" key="3">
    <source>
        <dbReference type="ARBA" id="ARBA00023315"/>
    </source>
</evidence>
<dbReference type="CDD" id="cd03354">
    <property type="entry name" value="LbH_SAT"/>
    <property type="match status" value="1"/>
</dbReference>
<dbReference type="InterPro" id="IPR011004">
    <property type="entry name" value="Trimer_LpxA-like_sf"/>
</dbReference>
<dbReference type="InterPro" id="IPR042122">
    <property type="entry name" value="Ser_AcTrfase_N_sf"/>
</dbReference>
<dbReference type="GO" id="GO:0008652">
    <property type="term" value="P:amino acid biosynthetic process"/>
    <property type="evidence" value="ECO:0007669"/>
    <property type="project" value="UniProtKB-KW"/>
</dbReference>
<dbReference type="InParanoid" id="E8QWM3"/>
<evidence type="ECO:0000313" key="5">
    <source>
        <dbReference type="EMBL" id="ADV61915.1"/>
    </source>
</evidence>
<dbReference type="EMBL" id="CP002353">
    <property type="protein sequence ID" value="ADV61915.1"/>
    <property type="molecule type" value="Genomic_DNA"/>
</dbReference>
<dbReference type="InterPro" id="IPR053376">
    <property type="entry name" value="Serine_acetyltransferase"/>
</dbReference>
<dbReference type="NCBIfam" id="NF041874">
    <property type="entry name" value="EPS_EpsC"/>
    <property type="match status" value="1"/>
</dbReference>
<dbReference type="SUPFAM" id="SSF51161">
    <property type="entry name" value="Trimeric LpxA-like enzymes"/>
    <property type="match status" value="1"/>
</dbReference>
<organism evidence="5 6">
    <name type="scientific">Isosphaera pallida (strain ATCC 43644 / DSM 9630 / IS1B)</name>
    <dbReference type="NCBI Taxonomy" id="575540"/>
    <lineage>
        <taxon>Bacteria</taxon>
        <taxon>Pseudomonadati</taxon>
        <taxon>Planctomycetota</taxon>
        <taxon>Planctomycetia</taxon>
        <taxon>Isosphaerales</taxon>
        <taxon>Isosphaeraceae</taxon>
        <taxon>Isosphaera</taxon>
    </lineage>
</organism>
<keyword evidence="2 5" id="KW-0808">Transferase</keyword>
<feature type="region of interest" description="Disordered" evidence="4">
    <location>
        <begin position="1"/>
        <end position="27"/>
    </location>
</feature>
<dbReference type="HOGENOM" id="CLU_051638_1_1_0"/>
<dbReference type="AlphaFoldDB" id="E8QWM3"/>
<evidence type="ECO:0000256" key="1">
    <source>
        <dbReference type="ARBA" id="ARBA00022605"/>
    </source>
</evidence>
<proteinExistence type="predicted"/>
<keyword evidence="1" id="KW-0028">Amino-acid biosynthesis</keyword>
<evidence type="ECO:0000256" key="4">
    <source>
        <dbReference type="SAM" id="MobiDB-lite"/>
    </source>
</evidence>
<keyword evidence="6" id="KW-1185">Reference proteome</keyword>
<evidence type="ECO:0000313" key="6">
    <source>
        <dbReference type="Proteomes" id="UP000008631"/>
    </source>
</evidence>
<dbReference type="PANTHER" id="PTHR42811">
    <property type="entry name" value="SERINE ACETYLTRANSFERASE"/>
    <property type="match status" value="1"/>
</dbReference>
<dbReference type="RefSeq" id="WP_013564203.1">
    <property type="nucleotide sequence ID" value="NC_014962.1"/>
</dbReference>
<name>E8QWM3_ISOPI</name>
<dbReference type="eggNOG" id="COG1045">
    <property type="taxonomic scope" value="Bacteria"/>
</dbReference>
<dbReference type="InterPro" id="IPR045304">
    <property type="entry name" value="LbH_SAT"/>
</dbReference>
<sequence length="350" mass="38365">MSMSSSDLNGSEPRRPAGAPSESPVARPARLALGSHDEDRIIDELTRRLVETYDECQGINHFDHLPLPSYEAVVSILNDLMELLFPGYGKRQSVKLAQASYFVGGLLGDLHPRIASQIRRAFRHDCRSPVEDQDFEVVSRDLAYRLLDQLPEIRRILKEDVQAAYDGDPAASGLDEIIFCYPGLKAIAIHRIAHVLHNAGVPLIPRMMTEHAHTLTGIDIHPGATIGPRFFIDHGTGVVIGETTVIGSNVKLYQGVTLGALSFPRDEATGKLIRGQKRHPTLENDVVIYANATILGGQTVIGHHSVIGSSCWITRSVAPHSTILIEPPPLRTKVRLDASGQLQPALDYQI</sequence>
<dbReference type="FunCoup" id="E8QWM3">
    <property type="interactions" value="354"/>
</dbReference>
<keyword evidence="3 5" id="KW-0012">Acyltransferase</keyword>
<dbReference type="GO" id="GO:0009001">
    <property type="term" value="F:serine O-acetyltransferase activity"/>
    <property type="evidence" value="ECO:0007669"/>
    <property type="project" value="UniProtKB-EC"/>
</dbReference>
<reference evidence="5 6" key="2">
    <citation type="journal article" date="2011" name="Stand. Genomic Sci.">
        <title>Complete genome sequence of Isosphaera pallida type strain (IS1B).</title>
        <authorList>
            <consortium name="US DOE Joint Genome Institute (JGI-PGF)"/>
            <person name="Goker M."/>
            <person name="Cleland D."/>
            <person name="Saunders E."/>
            <person name="Lapidus A."/>
            <person name="Nolan M."/>
            <person name="Lucas S."/>
            <person name="Hammon N."/>
            <person name="Deshpande S."/>
            <person name="Cheng J.F."/>
            <person name="Tapia R."/>
            <person name="Han C."/>
            <person name="Goodwin L."/>
            <person name="Pitluck S."/>
            <person name="Liolios K."/>
            <person name="Pagani I."/>
            <person name="Ivanova N."/>
            <person name="Mavromatis K."/>
            <person name="Pati A."/>
            <person name="Chen A."/>
            <person name="Palaniappan K."/>
            <person name="Land M."/>
            <person name="Hauser L."/>
            <person name="Chang Y.J."/>
            <person name="Jeffries C.D."/>
            <person name="Detter J.C."/>
            <person name="Beck B."/>
            <person name="Woyke T."/>
            <person name="Bristow J."/>
            <person name="Eisen J.A."/>
            <person name="Markowitz V."/>
            <person name="Hugenholtz P."/>
            <person name="Kyrpides N.C."/>
            <person name="Klenk H.P."/>
        </authorList>
    </citation>
    <scope>NUCLEOTIDE SEQUENCE [LARGE SCALE GENOMIC DNA]</scope>
    <source>
        <strain evidence="6">ATCC 43644 / DSM 9630 / IS1B</strain>
    </source>
</reference>
<protein>
    <submittedName>
        <fullName evidence="5">Serine O-acetyltransferase</fullName>
        <ecNumber evidence="5">2.3.1.30</ecNumber>
    </submittedName>
</protein>
<dbReference type="Proteomes" id="UP000008631">
    <property type="component" value="Chromosome"/>
</dbReference>
<dbReference type="Gene3D" id="2.160.10.10">
    <property type="entry name" value="Hexapeptide repeat proteins"/>
    <property type="match status" value="1"/>
</dbReference>
<gene>
    <name evidence="5" type="ordered locus">Isop_1329</name>
</gene>
<dbReference type="Gene3D" id="1.10.3130.10">
    <property type="entry name" value="serine acetyltransferase, domain 1"/>
    <property type="match status" value="1"/>
</dbReference>
<reference key="1">
    <citation type="submission" date="2010-11" db="EMBL/GenBank/DDBJ databases">
        <title>The complete sequence of chromosome of Isophaera pallida ATCC 43644.</title>
        <authorList>
            <consortium name="US DOE Joint Genome Institute (JGI-PGF)"/>
            <person name="Lucas S."/>
            <person name="Copeland A."/>
            <person name="Lapidus A."/>
            <person name="Bruce D."/>
            <person name="Goodwin L."/>
            <person name="Pitluck S."/>
            <person name="Kyrpides N."/>
            <person name="Mavromatis K."/>
            <person name="Pagani I."/>
            <person name="Ivanova N."/>
            <person name="Saunders E."/>
            <person name="Brettin T."/>
            <person name="Detter J.C."/>
            <person name="Han C."/>
            <person name="Tapia R."/>
            <person name="Land M."/>
            <person name="Hauser L."/>
            <person name="Markowitz V."/>
            <person name="Cheng J.-F."/>
            <person name="Hugenholtz P."/>
            <person name="Woyke T."/>
            <person name="Wu D."/>
            <person name="Eisen J.A."/>
        </authorList>
    </citation>
    <scope>NUCLEOTIDE SEQUENCE</scope>
    <source>
        <strain>ATCC 43644</strain>
    </source>
</reference>
<dbReference type="KEGG" id="ipa:Isop_1329"/>
<dbReference type="EC" id="2.3.1.30" evidence="5"/>
<accession>E8QWM3</accession>
<evidence type="ECO:0000256" key="2">
    <source>
        <dbReference type="ARBA" id="ARBA00022679"/>
    </source>
</evidence>
<dbReference type="STRING" id="575540.Isop_1329"/>